<evidence type="ECO:0000256" key="15">
    <source>
        <dbReference type="PIRNR" id="PIRNR000854"/>
    </source>
</evidence>
<name>A0ABY8AQ02_9GAMM</name>
<keyword evidence="8 15" id="KW-0479">Metal-binding</keyword>
<evidence type="ECO:0000256" key="4">
    <source>
        <dbReference type="ARBA" id="ARBA00007837"/>
    </source>
</evidence>
<keyword evidence="11 15" id="KW-0067">ATP-binding</keyword>
<dbReference type="Gene3D" id="3.20.20.60">
    <property type="entry name" value="Phosphoenolpyruvate-binding domains"/>
    <property type="match status" value="1"/>
</dbReference>
<evidence type="ECO:0000256" key="12">
    <source>
        <dbReference type="ARBA" id="ARBA00022842"/>
    </source>
</evidence>
<protein>
    <recommendedName>
        <fullName evidence="6 15">Phosphoenolpyruvate synthase</fullName>
        <shortName evidence="15">PEP synthase</shortName>
        <ecNumber evidence="5 15">2.7.9.2</ecNumber>
    </recommendedName>
    <alternativeName>
        <fullName evidence="13 15">Pyruvate, water dikinase</fullName>
    </alternativeName>
</protein>
<keyword evidence="12 15" id="KW-0460">Magnesium</keyword>
<dbReference type="RefSeq" id="WP_275087676.1">
    <property type="nucleotide sequence ID" value="NZ_CP119078.1"/>
</dbReference>
<comment type="function">
    <text evidence="2 15">Catalyzes the phosphorylation of pyruvate to phosphoenolpyruvate.</text>
</comment>
<feature type="domain" description="Pyruvate phosphate dikinase AMP/ATP-binding" evidence="17">
    <location>
        <begin position="19"/>
        <end position="347"/>
    </location>
</feature>
<feature type="domain" description="PEP-utilising enzyme C-terminal" evidence="18">
    <location>
        <begin position="481"/>
        <end position="785"/>
    </location>
</feature>
<evidence type="ECO:0000256" key="3">
    <source>
        <dbReference type="ARBA" id="ARBA00004742"/>
    </source>
</evidence>
<feature type="domain" description="PEP-utilising enzyme mobile" evidence="16">
    <location>
        <begin position="388"/>
        <end position="458"/>
    </location>
</feature>
<dbReference type="Proteomes" id="UP001222087">
    <property type="component" value="Chromosome"/>
</dbReference>
<evidence type="ECO:0000313" key="19">
    <source>
        <dbReference type="EMBL" id="WED41851.1"/>
    </source>
</evidence>
<dbReference type="InterPro" id="IPR040442">
    <property type="entry name" value="Pyrv_kinase-like_dom_sf"/>
</dbReference>
<dbReference type="NCBIfam" id="TIGR01418">
    <property type="entry name" value="PEP_synth"/>
    <property type="match status" value="1"/>
</dbReference>
<comment type="pathway">
    <text evidence="3 15">Carbohydrate biosynthesis; gluconeogenesis.</text>
</comment>
<dbReference type="InterPro" id="IPR018274">
    <property type="entry name" value="PEP_util_AS"/>
</dbReference>
<dbReference type="PANTHER" id="PTHR43030:SF1">
    <property type="entry name" value="PHOSPHOENOLPYRUVATE SYNTHASE"/>
    <property type="match status" value="1"/>
</dbReference>
<dbReference type="InterPro" id="IPR006319">
    <property type="entry name" value="PEP_synth"/>
</dbReference>
<evidence type="ECO:0000259" key="17">
    <source>
        <dbReference type="Pfam" id="PF01326"/>
    </source>
</evidence>
<dbReference type="InterPro" id="IPR000121">
    <property type="entry name" value="PEP_util_C"/>
</dbReference>
<gene>
    <name evidence="19" type="primary">ppsA</name>
    <name evidence="19" type="ORF">PXX05_07855</name>
</gene>
<dbReference type="EC" id="2.7.9.2" evidence="5 15"/>
<dbReference type="InterPro" id="IPR008279">
    <property type="entry name" value="PEP-util_enz_mobile_dom"/>
</dbReference>
<dbReference type="SUPFAM" id="SSF56059">
    <property type="entry name" value="Glutathione synthetase ATP-binding domain-like"/>
    <property type="match status" value="1"/>
</dbReference>
<evidence type="ECO:0000313" key="20">
    <source>
        <dbReference type="Proteomes" id="UP001222087"/>
    </source>
</evidence>
<dbReference type="PANTHER" id="PTHR43030">
    <property type="entry name" value="PHOSPHOENOLPYRUVATE SYNTHASE"/>
    <property type="match status" value="1"/>
</dbReference>
<dbReference type="Pfam" id="PF00391">
    <property type="entry name" value="PEP-utilizers"/>
    <property type="match status" value="1"/>
</dbReference>
<evidence type="ECO:0000256" key="10">
    <source>
        <dbReference type="ARBA" id="ARBA00022777"/>
    </source>
</evidence>
<evidence type="ECO:0000256" key="13">
    <source>
        <dbReference type="ARBA" id="ARBA00033470"/>
    </source>
</evidence>
<reference evidence="19 20" key="1">
    <citation type="submission" date="2023-02" db="EMBL/GenBank/DDBJ databases">
        <title>Genome Sequence of L. cardiaca H63T.</title>
        <authorList>
            <person name="Lopez A.E."/>
            <person name="Cianciotto N.P."/>
        </authorList>
    </citation>
    <scope>NUCLEOTIDE SEQUENCE [LARGE SCALE GENOMIC DNA]</scope>
    <source>
        <strain evidence="19 20">H63</strain>
    </source>
</reference>
<sequence length="794" mass="87155">MAVNIHTIDFQRLGMRDLEQVGGKNASLGEMISHLSSAGVLVPTGFATTADSFREFLAQNKLDQKIYELLSSLNTDDISQLTSVGKTIREMVVNAPFSQEFESAIRAAYDNLTKTIGHHDFSVAVRSSATAEDLPDASFAGQQETYLNVRGIDAVLTAIKQVFASLFNDRAIAYRVHHGFAHNDVALSAGIQQMVRSDLAVSGVMFTMDTESGFNDVVFITSSYGLGEMVVQGAVNPDEFYVHKPSLKAGKPAVIRRTLGSKAMKMVYANDSNKNQTVTATDVSPQERLLFSLTNEEIQQLAKQALIIEQHYGRPMDIEWAKDGKDGKLYILQARPETVKSRASAQILERYTLQTQGEILTEGRSIGQKIGQGRARIITDVSEMHRVEPGDVLVSDMTDPDWEPVMKRASAIVTNRGGRTCHAAIIARELGIPAVVGCGDATKAIKDGDEVTVSCAEGDTGYVYRGLLPFEQVSLDVDTMPELPLKIMLNVGNPERAFAFQSIPNAGVGLARLEFLISNTIGIHPKALLEYNKLEDKQLKQFINEKTAAYASPVEYYIERLKEGIATIAAAFYPKPVIVRLSDFKSNEYANLAGGKYYEPHEENPMLGFRGASRYVSEDFAECFALECQAVRRVREDMGLTNVEVMIPFVRTVTEAQDVINVLKEHGLERGKAGLRIIMMCELPSNALLASEFLEHFDGFSIGSNDLTQLTLGLDRDSGLIAAQFDERNAAVKALLHMAISTCKKAGKYVGICGQGPSDHQDFAEWLMKEGIDSVSLNPDSVLETCLFLAGKTR</sequence>
<evidence type="ECO:0000256" key="7">
    <source>
        <dbReference type="ARBA" id="ARBA00022679"/>
    </source>
</evidence>
<dbReference type="NCBIfam" id="NF005057">
    <property type="entry name" value="PRK06464.1"/>
    <property type="match status" value="1"/>
</dbReference>
<dbReference type="SUPFAM" id="SSF51621">
    <property type="entry name" value="Phosphoenolpyruvate/pyruvate domain"/>
    <property type="match status" value="1"/>
</dbReference>
<dbReference type="InterPro" id="IPR002192">
    <property type="entry name" value="PPDK_AMP/ATP-bd"/>
</dbReference>
<dbReference type="PROSITE" id="PS00370">
    <property type="entry name" value="PEP_ENZYMES_PHOS_SITE"/>
    <property type="match status" value="1"/>
</dbReference>
<dbReference type="InterPro" id="IPR015813">
    <property type="entry name" value="Pyrv/PenolPyrv_kinase-like_dom"/>
</dbReference>
<dbReference type="Pfam" id="PF01326">
    <property type="entry name" value="PPDK_N"/>
    <property type="match status" value="1"/>
</dbReference>
<evidence type="ECO:0000256" key="2">
    <source>
        <dbReference type="ARBA" id="ARBA00002988"/>
    </source>
</evidence>
<evidence type="ECO:0000256" key="8">
    <source>
        <dbReference type="ARBA" id="ARBA00022723"/>
    </source>
</evidence>
<evidence type="ECO:0000256" key="1">
    <source>
        <dbReference type="ARBA" id="ARBA00001946"/>
    </source>
</evidence>
<dbReference type="PROSITE" id="PS00742">
    <property type="entry name" value="PEP_ENZYMES_2"/>
    <property type="match status" value="1"/>
</dbReference>
<dbReference type="Pfam" id="PF02896">
    <property type="entry name" value="PEP-utilizers_C"/>
    <property type="match status" value="1"/>
</dbReference>
<evidence type="ECO:0000259" key="18">
    <source>
        <dbReference type="Pfam" id="PF02896"/>
    </source>
</evidence>
<proteinExistence type="inferred from homology"/>
<keyword evidence="7 15" id="KW-0808">Transferase</keyword>
<dbReference type="SUPFAM" id="SSF52009">
    <property type="entry name" value="Phosphohistidine domain"/>
    <property type="match status" value="1"/>
</dbReference>
<evidence type="ECO:0000256" key="14">
    <source>
        <dbReference type="ARBA" id="ARBA00047700"/>
    </source>
</evidence>
<comment type="catalytic activity">
    <reaction evidence="14 15">
        <text>pyruvate + ATP + H2O = phosphoenolpyruvate + AMP + phosphate + 2 H(+)</text>
        <dbReference type="Rhea" id="RHEA:11364"/>
        <dbReference type="ChEBI" id="CHEBI:15361"/>
        <dbReference type="ChEBI" id="CHEBI:15377"/>
        <dbReference type="ChEBI" id="CHEBI:15378"/>
        <dbReference type="ChEBI" id="CHEBI:30616"/>
        <dbReference type="ChEBI" id="CHEBI:43474"/>
        <dbReference type="ChEBI" id="CHEBI:58702"/>
        <dbReference type="ChEBI" id="CHEBI:456215"/>
        <dbReference type="EC" id="2.7.9.2"/>
    </reaction>
</comment>
<keyword evidence="10 15" id="KW-0418">Kinase</keyword>
<dbReference type="PIRSF" id="PIRSF000854">
    <property type="entry name" value="PEP_synthase"/>
    <property type="match status" value="1"/>
</dbReference>
<organism evidence="19 20">
    <name type="scientific">Legionella cardiaca</name>
    <dbReference type="NCBI Taxonomy" id="1071983"/>
    <lineage>
        <taxon>Bacteria</taxon>
        <taxon>Pseudomonadati</taxon>
        <taxon>Pseudomonadota</taxon>
        <taxon>Gammaproteobacteria</taxon>
        <taxon>Legionellales</taxon>
        <taxon>Legionellaceae</taxon>
        <taxon>Legionella</taxon>
    </lineage>
</organism>
<evidence type="ECO:0000256" key="11">
    <source>
        <dbReference type="ARBA" id="ARBA00022840"/>
    </source>
</evidence>
<dbReference type="Gene3D" id="3.30.470.20">
    <property type="entry name" value="ATP-grasp fold, B domain"/>
    <property type="match status" value="1"/>
</dbReference>
<comment type="similarity">
    <text evidence="4 15">Belongs to the PEP-utilizing enzyme family.</text>
</comment>
<keyword evidence="9 15" id="KW-0547">Nucleotide-binding</keyword>
<accession>A0ABY8AQ02</accession>
<dbReference type="Gene3D" id="3.50.30.10">
    <property type="entry name" value="Phosphohistidine domain"/>
    <property type="match status" value="1"/>
</dbReference>
<keyword evidence="20" id="KW-1185">Reference proteome</keyword>
<evidence type="ECO:0000256" key="5">
    <source>
        <dbReference type="ARBA" id="ARBA00011996"/>
    </source>
</evidence>
<evidence type="ECO:0000256" key="6">
    <source>
        <dbReference type="ARBA" id="ARBA00021623"/>
    </source>
</evidence>
<evidence type="ECO:0000256" key="9">
    <source>
        <dbReference type="ARBA" id="ARBA00022741"/>
    </source>
</evidence>
<evidence type="ECO:0000259" key="16">
    <source>
        <dbReference type="Pfam" id="PF00391"/>
    </source>
</evidence>
<dbReference type="EMBL" id="CP119078">
    <property type="protein sequence ID" value="WED41851.1"/>
    <property type="molecule type" value="Genomic_DNA"/>
</dbReference>
<dbReference type="GO" id="GO:0008986">
    <property type="term" value="F:pyruvate, water dikinase activity"/>
    <property type="evidence" value="ECO:0007669"/>
    <property type="project" value="UniProtKB-EC"/>
</dbReference>
<comment type="cofactor">
    <cofactor evidence="1 15">
        <name>Mg(2+)</name>
        <dbReference type="ChEBI" id="CHEBI:18420"/>
    </cofactor>
</comment>
<dbReference type="InterPro" id="IPR023151">
    <property type="entry name" value="PEP_util_CS"/>
</dbReference>
<dbReference type="InterPro" id="IPR013815">
    <property type="entry name" value="ATP_grasp_subdomain_1"/>
</dbReference>
<dbReference type="InterPro" id="IPR036637">
    <property type="entry name" value="Phosphohistidine_dom_sf"/>
</dbReference>
<dbReference type="Gene3D" id="3.30.1490.20">
    <property type="entry name" value="ATP-grasp fold, A domain"/>
    <property type="match status" value="1"/>
</dbReference>